<dbReference type="AlphaFoldDB" id="A0A3Q8IDI0"/>
<evidence type="ECO:0000313" key="6">
    <source>
        <dbReference type="Proteomes" id="UP000274082"/>
    </source>
</evidence>
<dbReference type="OMA" id="YAGRMPC"/>
<proteinExistence type="predicted"/>
<protein>
    <submittedName>
        <fullName evidence="2">Uncharacterized protein</fullName>
    </submittedName>
</protein>
<dbReference type="GeneID" id="13387198"/>
<reference evidence="3 5" key="1">
    <citation type="journal article" date="2011" name="Genome Res.">
        <title>Whole genome sequencing of multiple Leishmania donovani clinical isolates provides insights into population structure and mechanisms of drug resistance.</title>
        <authorList>
            <person name="Downing T."/>
            <person name="Imamura H."/>
            <person name="Decuypere S."/>
            <person name="Clark T.G."/>
            <person name="Coombs G.H."/>
            <person name="Cotton J.A."/>
            <person name="Hilley J.D."/>
            <person name="de Doncker S."/>
            <person name="Maes I."/>
            <person name="Mottram J.C."/>
            <person name="Quail M.A."/>
            <person name="Rijal S."/>
            <person name="Sanders M."/>
            <person name="Schonian G."/>
            <person name="Stark O."/>
            <person name="Sundar S."/>
            <person name="Vanaerschot M."/>
            <person name="Hertz-Fowler C."/>
            <person name="Dujardin J.C."/>
            <person name="Berriman M."/>
        </authorList>
    </citation>
    <scope>NUCLEOTIDE SEQUENCE [LARGE SCALE GENOMIC DNA]</scope>
    <source>
        <strain evidence="3 5">BPK282A1</strain>
    </source>
</reference>
<dbReference type="EMBL" id="FR799616">
    <property type="protein sequence ID" value="CBZ35766.1"/>
    <property type="molecule type" value="Genomic_DNA"/>
</dbReference>
<dbReference type="RefSeq" id="XP_003862459.1">
    <property type="nucleotide sequence ID" value="XM_003862411.1"/>
</dbReference>
<accession>A0A3Q8IDI0</accession>
<feature type="region of interest" description="Disordered" evidence="1">
    <location>
        <begin position="491"/>
        <end position="529"/>
    </location>
</feature>
<dbReference type="Proteomes" id="UP000274082">
    <property type="component" value="Chromosome 29"/>
</dbReference>
<name>A0A3Q8IDI0_LEIDO</name>
<reference evidence="4" key="5">
    <citation type="submission" date="2019-02" db="EMBL/GenBank/DDBJ databases">
        <title>FDA dAtabase for Regulatory Grade micrObial Sequences (FDA-ARGOS): Supporting development and validation of Infectious Disease Dx tests.</title>
        <authorList>
            <person name="Duncan R."/>
            <person name="Fisher C."/>
            <person name="Tallon L.J."/>
            <person name="Sadzewicz L."/>
            <person name="Sengamalay N."/>
            <person name="Ott S."/>
            <person name="Godinez A."/>
            <person name="Nagaraj S."/>
            <person name="Nadendla S."/>
            <person name="Sichtig H."/>
        </authorList>
    </citation>
    <scope>NUCLEOTIDE SEQUENCE</scope>
    <source>
        <strain evidence="4">FDAARGOS_361</strain>
    </source>
</reference>
<evidence type="ECO:0000256" key="1">
    <source>
        <dbReference type="SAM" id="MobiDB-lite"/>
    </source>
</evidence>
<dbReference type="Proteomes" id="UP000008980">
    <property type="component" value="Chromosome 29"/>
</dbReference>
<dbReference type="VEuPathDB" id="TriTrypDB:LdBPK_290420.1"/>
<feature type="region of interest" description="Disordered" evidence="1">
    <location>
        <begin position="258"/>
        <end position="290"/>
    </location>
</feature>
<dbReference type="VEuPathDB" id="TriTrypDB:LdCL_290009000"/>
<dbReference type="KEGG" id="ldo:LDBPK_290420"/>
<dbReference type="VEuPathDB" id="TriTrypDB:LDHU3_29.0570"/>
<sequence length="578" mass="60253">MLSLLIDQCGADASDLPQLVRLNELIRAEEEGTGGGSIAAHTPVATQAPTSLPLAAPTVAPAEGTRVERQAAEPPTPSVSTPAKDNTALGFLLHHCARPEEQAQCTALQRLHGLLLEETHEGGADESVDGNFSPLRAKPPTVAPAHAAAAVVADAIKPPHKHDHPALSDVGAMHQNWMGATTAVPSPALPGSAPPPPPWLSIPVPILPGAGEWKGSTYFRAETAASPQPLAQPVPRHAVSAASATDVAAVGVDRNAMSNGSDALRANSPLPPSASKELPPSDDDKQAENKQAPATVLLPSHASLTEETCAAQTAHETPAAGEGGRAELKATTPLRPRHTPLTPSYAGRMPCPASEALAARNSATARLLAGGGATRAASETPPASRPMSEFAKRFVTGLYEKVGTPCVEALSSPIPWQHQHHTRHPPQVLAAGSGVGAARGRRASSERSLLRAPLAEMWQSRQAVDAYHVPPAQERVSLLAQKVATRPMLRTPTPLQHDHQHGGTGSEPLRPHRIVPHRPAAGSPAVLPSARPLRRHSTFPHSAEGSSGTAAVEPLSDLMVVGVRIRLPVLGPKRPRHA</sequence>
<reference evidence="7" key="6">
    <citation type="submission" date="2019-02" db="EMBL/GenBank/DDBJ databases">
        <title>FDA dAtabase for Regulatory Grade micrObial Sequences (FDA-ARGOS): Supporting development and validation of Infectious Disease Dx tests.</title>
        <authorList>
            <person name="Duncan R."/>
            <person name="Fisher C."/>
            <person name="Tallon L."/>
            <person name="Sadzewicz L."/>
            <person name="Sengamalay N."/>
            <person name="Ott S."/>
            <person name="Godinez A."/>
            <person name="Nagaraj S."/>
            <person name="Vavikolanu K."/>
            <person name="Nadendla S."/>
            <person name="Aluvathingal J."/>
            <person name="Sichtig H."/>
        </authorList>
    </citation>
    <scope>NUCLEOTIDE SEQUENCE [LARGE SCALE GENOMIC DNA]</scope>
    <source>
        <strain evidence="7">FDAARGOS_361</strain>
    </source>
</reference>
<feature type="region of interest" description="Disordered" evidence="1">
    <location>
        <begin position="61"/>
        <end position="84"/>
    </location>
</feature>
<dbReference type="EMBL" id="CP029528">
    <property type="protein sequence ID" value="AYU80527.1"/>
    <property type="molecule type" value="Genomic_DNA"/>
</dbReference>
<feature type="region of interest" description="Disordered" evidence="1">
    <location>
        <begin position="308"/>
        <end position="348"/>
    </location>
</feature>
<dbReference type="Proteomes" id="UP000318447">
    <property type="component" value="Unassembled WGS sequence"/>
</dbReference>
<keyword evidence="6" id="KW-1185">Reference proteome</keyword>
<evidence type="ECO:0000313" key="4">
    <source>
        <dbReference type="EMBL" id="TPP52676.1"/>
    </source>
</evidence>
<gene>
    <name evidence="4" type="ORF">CGC21_27755</name>
    <name evidence="3" type="ORF">LDBPK_290420</name>
    <name evidence="2" type="ORF">LdCL_290009000</name>
</gene>
<reference evidence="5" key="3">
    <citation type="submission" date="2011-02" db="EMBL/GenBank/DDBJ databases">
        <title>Whole genome sequencing of Leishmania donovani clinical lines reveals dynamic variation related to drug resistance.</title>
        <authorList>
            <person name="Downing T."/>
            <person name="Imamura H."/>
            <person name="Sanders M."/>
            <person name="Decuypere S."/>
            <person name="Hertz-Fowler C."/>
            <person name="Clark T.G."/>
            <person name="Rijal S."/>
            <person name="Sundar S."/>
            <person name="Quail M.A."/>
            <person name="De Doncker S."/>
            <person name="Maes I."/>
            <person name="Vanaerschot M."/>
            <person name="Stark O."/>
            <person name="Schonian G."/>
            <person name="Dujardin J.C."/>
            <person name="Berriman M."/>
        </authorList>
    </citation>
    <scope>NUCLEOTIDE SEQUENCE [LARGE SCALE GENOMIC DNA]</scope>
    <source>
        <strain evidence="5">BPK282A1</strain>
    </source>
</reference>
<reference evidence="2 6" key="4">
    <citation type="journal article" date="2018" name="Sci. Rep.">
        <title>A complete Leishmania donovani reference genome identifies novel genetic variations associated with virulence.</title>
        <authorList>
            <person name="Lypaczewski P."/>
            <person name="Hoshizaki J."/>
            <person name="Zhang W.-W."/>
            <person name="McCall L.-I."/>
            <person name="Torcivia-Rodriguez J."/>
            <person name="Simonyan V."/>
            <person name="Kaur A."/>
            <person name="Dewar K."/>
            <person name="Matlashewski G."/>
        </authorList>
    </citation>
    <scope>NUCLEOTIDE SEQUENCE [LARGE SCALE GENOMIC DNA]</scope>
    <source>
        <strain evidence="2 6">LdCL</strain>
    </source>
</reference>
<organism evidence="2 6">
    <name type="scientific">Leishmania donovani</name>
    <dbReference type="NCBI Taxonomy" id="5661"/>
    <lineage>
        <taxon>Eukaryota</taxon>
        <taxon>Discoba</taxon>
        <taxon>Euglenozoa</taxon>
        <taxon>Kinetoplastea</taxon>
        <taxon>Metakinetoplastina</taxon>
        <taxon>Trypanosomatida</taxon>
        <taxon>Trypanosomatidae</taxon>
        <taxon>Leishmaniinae</taxon>
        <taxon>Leishmania</taxon>
    </lineage>
</organism>
<evidence type="ECO:0000313" key="3">
    <source>
        <dbReference type="EMBL" id="CBZ35766.1"/>
    </source>
</evidence>
<dbReference type="OrthoDB" id="267944at2759"/>
<evidence type="ECO:0000313" key="7">
    <source>
        <dbReference type="Proteomes" id="UP000318447"/>
    </source>
</evidence>
<accession>E9BKI8</accession>
<evidence type="ECO:0000313" key="5">
    <source>
        <dbReference type="Proteomes" id="UP000008980"/>
    </source>
</evidence>
<evidence type="ECO:0000313" key="2">
    <source>
        <dbReference type="EMBL" id="AYU80527.1"/>
    </source>
</evidence>
<dbReference type="EMBL" id="RHLC01000014">
    <property type="protein sequence ID" value="TPP52676.1"/>
    <property type="molecule type" value="Genomic_DNA"/>
</dbReference>
<feature type="compositionally biased region" description="Low complexity" evidence="1">
    <location>
        <begin position="331"/>
        <end position="343"/>
    </location>
</feature>
<reference evidence="3" key="2">
    <citation type="submission" date="2011-01" db="EMBL/GenBank/DDBJ databases">
        <authorList>
            <person name="Zhao B.P."/>
            <person name="Ren Z.A."/>
            <person name="Li C.D."/>
        </authorList>
    </citation>
    <scope>NUCLEOTIDE SEQUENCE</scope>
    <source>
        <strain evidence="3">BPK282A1</strain>
    </source>
</reference>